<dbReference type="PANTHER" id="PTHR47756">
    <property type="entry name" value="BLL6612 PROTEIN-RELATED"/>
    <property type="match status" value="1"/>
</dbReference>
<comment type="caution">
    <text evidence="1">The sequence shown here is derived from an EMBL/GenBank/DDBJ whole genome shotgun (WGS) entry which is preliminary data.</text>
</comment>
<name>A0ABQ3WTU0_9ACTN</name>
<evidence type="ECO:0000313" key="1">
    <source>
        <dbReference type="EMBL" id="GID49637.1"/>
    </source>
</evidence>
<dbReference type="RefSeq" id="WP_204299725.1">
    <property type="nucleotide sequence ID" value="NZ_BAAAGQ010000022.1"/>
</dbReference>
<sequence length="85" mass="9312">MVALNRAVALGEARGPEPALAEVERLELGGRRAGYRYLPAIRANLLRRPGRNIEAGVVYRLALDLTGNETGRAFFAVRPAEVEPR</sequence>
<proteinExistence type="predicted"/>
<dbReference type="EMBL" id="BOMF01000129">
    <property type="protein sequence ID" value="GID49637.1"/>
    <property type="molecule type" value="Genomic_DNA"/>
</dbReference>
<accession>A0ABQ3WTU0</accession>
<gene>
    <name evidence="1" type="ORF">Aca07nite_69120</name>
</gene>
<reference evidence="1" key="1">
    <citation type="submission" date="2021-01" db="EMBL/GenBank/DDBJ databases">
        <title>Whole genome shotgun sequence of Actinoplanes capillaceus NBRC 16408.</title>
        <authorList>
            <person name="Komaki H."/>
            <person name="Tamura T."/>
        </authorList>
    </citation>
    <scope>NUCLEOTIDE SEQUENCE [LARGE SCALE GENOMIC DNA]</scope>
    <source>
        <strain evidence="1">NBRC 16408</strain>
    </source>
</reference>
<protein>
    <submittedName>
        <fullName evidence="1">Uncharacterized protein</fullName>
    </submittedName>
</protein>
<dbReference type="PANTHER" id="PTHR47756:SF2">
    <property type="entry name" value="BLL6612 PROTEIN"/>
    <property type="match status" value="1"/>
</dbReference>
<organism evidence="1">
    <name type="scientific">Actinoplanes campanulatus</name>
    <dbReference type="NCBI Taxonomy" id="113559"/>
    <lineage>
        <taxon>Bacteria</taxon>
        <taxon>Bacillati</taxon>
        <taxon>Actinomycetota</taxon>
        <taxon>Actinomycetes</taxon>
        <taxon>Micromonosporales</taxon>
        <taxon>Micromonosporaceae</taxon>
        <taxon>Actinoplanes</taxon>
    </lineage>
</organism>